<evidence type="ECO:0000313" key="3">
    <source>
        <dbReference type="Ensembl" id="ENSPFOP00000029002.1"/>
    </source>
</evidence>
<reference evidence="4" key="1">
    <citation type="submission" date="2013-10" db="EMBL/GenBank/DDBJ databases">
        <authorList>
            <person name="Schartl M."/>
            <person name="Warren W."/>
        </authorList>
    </citation>
    <scope>NUCLEOTIDE SEQUENCE [LARGE SCALE GENOMIC DNA]</scope>
    <source>
        <strain evidence="4">female</strain>
    </source>
</reference>
<dbReference type="PANTHER" id="PTHR16675:SF237">
    <property type="entry name" value="MHC CLASS I ANTIGEN TRANSCRIPT VARIANT 1-RELATED"/>
    <property type="match status" value="1"/>
</dbReference>
<dbReference type="PANTHER" id="PTHR16675">
    <property type="entry name" value="MHC CLASS I-RELATED"/>
    <property type="match status" value="1"/>
</dbReference>
<organism evidence="3 4">
    <name type="scientific">Poecilia formosa</name>
    <name type="common">Amazon molly</name>
    <name type="synonym">Limia formosa</name>
    <dbReference type="NCBI Taxonomy" id="48698"/>
    <lineage>
        <taxon>Eukaryota</taxon>
        <taxon>Metazoa</taxon>
        <taxon>Chordata</taxon>
        <taxon>Craniata</taxon>
        <taxon>Vertebrata</taxon>
        <taxon>Euteleostomi</taxon>
        <taxon>Actinopterygii</taxon>
        <taxon>Neopterygii</taxon>
        <taxon>Teleostei</taxon>
        <taxon>Neoteleostei</taxon>
        <taxon>Acanthomorphata</taxon>
        <taxon>Ovalentaria</taxon>
        <taxon>Atherinomorphae</taxon>
        <taxon>Cyprinodontiformes</taxon>
        <taxon>Poeciliidae</taxon>
        <taxon>Poeciliinae</taxon>
        <taxon>Poecilia</taxon>
    </lineage>
</organism>
<evidence type="ECO:0000256" key="1">
    <source>
        <dbReference type="ARBA" id="ARBA00023180"/>
    </source>
</evidence>
<dbReference type="InterPro" id="IPR036179">
    <property type="entry name" value="Ig-like_dom_sf"/>
</dbReference>
<reference evidence="3" key="3">
    <citation type="submission" date="2025-09" db="UniProtKB">
        <authorList>
            <consortium name="Ensembl"/>
        </authorList>
    </citation>
    <scope>IDENTIFICATION</scope>
</reference>
<accession>A0A096MC61</accession>
<dbReference type="InterPro" id="IPR011161">
    <property type="entry name" value="MHC_I-like_Ag-recog"/>
</dbReference>
<dbReference type="SUPFAM" id="SSF48726">
    <property type="entry name" value="Immunoglobulin"/>
    <property type="match status" value="1"/>
</dbReference>
<evidence type="ECO:0000259" key="2">
    <source>
        <dbReference type="Pfam" id="PF00129"/>
    </source>
</evidence>
<feature type="domain" description="MHC class I-like antigen recognition-like" evidence="2">
    <location>
        <begin position="182"/>
        <end position="268"/>
    </location>
</feature>
<dbReference type="AlphaFoldDB" id="A0A096MC61"/>
<dbReference type="GeneTree" id="ENSGT01120000271828"/>
<dbReference type="InterPro" id="IPR050208">
    <property type="entry name" value="MHC_class-I_related"/>
</dbReference>
<dbReference type="GO" id="GO:0006955">
    <property type="term" value="P:immune response"/>
    <property type="evidence" value="ECO:0007669"/>
    <property type="project" value="TreeGrafter"/>
</dbReference>
<dbReference type="InterPro" id="IPR037055">
    <property type="entry name" value="MHC_I-like_Ag-recog_sf"/>
</dbReference>
<dbReference type="InterPro" id="IPR013783">
    <property type="entry name" value="Ig-like_fold"/>
</dbReference>
<reference evidence="3" key="2">
    <citation type="submission" date="2025-08" db="UniProtKB">
        <authorList>
            <consortium name="Ensembl"/>
        </authorList>
    </citation>
    <scope>IDENTIFICATION</scope>
</reference>
<dbReference type="Pfam" id="PF00129">
    <property type="entry name" value="MHC_I"/>
    <property type="match status" value="1"/>
</dbReference>
<dbReference type="Proteomes" id="UP000028760">
    <property type="component" value="Unassembled WGS sequence"/>
</dbReference>
<protein>
    <recommendedName>
        <fullName evidence="2">MHC class I-like antigen recognition-like domain-containing protein</fullName>
    </recommendedName>
</protein>
<sequence>MSTQEIKKINSNSSSIGKLVQEFMHFTQKKLLCSSVSLSDPLLFSVFLCHQLVPVSSALIKILYIPNETKTPQRARPANSSGTKTLQVKLDMEMFLLLLLLHCVSSVKHTLMLMGVGSSGLPNLPTFCANIEIDEIRVAYCDSNRKTLNSTFDSSYSGFCFHLPDIFANKLNYLKDFQYEAVDILQVIAGCEWDDVTGEAGILLKHAYNGEDLFEWDVKNLTWIAKSHQAVMVKDKWKNDEDARLEMNLSLLMKFCPERLKKDVAHGDNSQQKRGLPSVSLLQKTPSSPIRCHVTGFYPNRGQLYWRENGEEIHEYVEHGLGEVRLCLSAAWVRKHHNQTG</sequence>
<dbReference type="GO" id="GO:0005615">
    <property type="term" value="C:extracellular space"/>
    <property type="evidence" value="ECO:0007669"/>
    <property type="project" value="TreeGrafter"/>
</dbReference>
<dbReference type="EMBL" id="AYCK01010109">
    <property type="status" value="NOT_ANNOTATED_CDS"/>
    <property type="molecule type" value="Genomic_DNA"/>
</dbReference>
<keyword evidence="1" id="KW-0325">Glycoprotein</keyword>
<dbReference type="Ensembl" id="ENSPFOT00000027834.1">
    <property type="protein sequence ID" value="ENSPFOP00000029002.1"/>
    <property type="gene ID" value="ENSPFOG00000022915.1"/>
</dbReference>
<dbReference type="InterPro" id="IPR011162">
    <property type="entry name" value="MHC_I/II-like_Ag-recog"/>
</dbReference>
<name>A0A096MC61_POEFO</name>
<proteinExistence type="predicted"/>
<evidence type="ECO:0000313" key="4">
    <source>
        <dbReference type="Proteomes" id="UP000028760"/>
    </source>
</evidence>
<dbReference type="GO" id="GO:0009897">
    <property type="term" value="C:external side of plasma membrane"/>
    <property type="evidence" value="ECO:0007669"/>
    <property type="project" value="TreeGrafter"/>
</dbReference>
<dbReference type="Gene3D" id="2.60.40.10">
    <property type="entry name" value="Immunoglobulins"/>
    <property type="match status" value="1"/>
</dbReference>
<dbReference type="SUPFAM" id="SSF54452">
    <property type="entry name" value="MHC antigen-recognition domain"/>
    <property type="match status" value="1"/>
</dbReference>
<keyword evidence="4" id="KW-1185">Reference proteome</keyword>
<dbReference type="Gene3D" id="3.30.500.10">
    <property type="entry name" value="MHC class I-like antigen recognition-like"/>
    <property type="match status" value="1"/>
</dbReference>